<dbReference type="AlphaFoldDB" id="K6V106"/>
<proteinExistence type="predicted"/>
<dbReference type="OrthoDB" id="388662at2759"/>
<evidence type="ECO:0000313" key="1">
    <source>
        <dbReference type="EMBL" id="GAB70009.1"/>
    </source>
</evidence>
<evidence type="ECO:0008006" key="3">
    <source>
        <dbReference type="Google" id="ProtNLM"/>
    </source>
</evidence>
<dbReference type="OMA" id="YARNIVQ"/>
<dbReference type="GeneID" id="14696551"/>
<gene>
    <name evidence="1" type="ORF">PCYB_007580</name>
</gene>
<organism evidence="1 2">
    <name type="scientific">Plasmodium cynomolgi (strain B)</name>
    <dbReference type="NCBI Taxonomy" id="1120755"/>
    <lineage>
        <taxon>Eukaryota</taxon>
        <taxon>Sar</taxon>
        <taxon>Alveolata</taxon>
        <taxon>Apicomplexa</taxon>
        <taxon>Aconoidasida</taxon>
        <taxon>Haemosporida</taxon>
        <taxon>Plasmodiidae</taxon>
        <taxon>Plasmodium</taxon>
        <taxon>Plasmodium (Plasmodium)</taxon>
    </lineage>
</organism>
<dbReference type="VEuPathDB" id="PlasmoDB:PCYB_007580"/>
<protein>
    <recommendedName>
        <fullName evidence="3">CYIR protein</fullName>
    </recommendedName>
</protein>
<feature type="non-terminal residue" evidence="1">
    <location>
        <position position="1"/>
    </location>
</feature>
<name>K6V106_PLACD</name>
<dbReference type="Proteomes" id="UP000006319">
    <property type="component" value="Unassembled WGS sequence"/>
</dbReference>
<dbReference type="KEGG" id="pcy:PCYB_007580"/>
<dbReference type="RefSeq" id="XP_004228227.1">
    <property type="nucleotide sequence ID" value="XM_004228179.1"/>
</dbReference>
<accession>K6V106</accession>
<evidence type="ECO:0000313" key="2">
    <source>
        <dbReference type="Proteomes" id="UP000006319"/>
    </source>
</evidence>
<dbReference type="Pfam" id="PF05795">
    <property type="entry name" value="Plasmodium_Vir"/>
    <property type="match status" value="1"/>
</dbReference>
<reference evidence="1 2" key="1">
    <citation type="journal article" date="2012" name="Nat. Genet.">
        <title>Plasmodium cynomolgi genome sequences provide insight into Plasmodium vivax and the monkey malaria clade.</title>
        <authorList>
            <person name="Tachibana S."/>
            <person name="Sullivan S.A."/>
            <person name="Kawai S."/>
            <person name="Nakamura S."/>
            <person name="Kim H.R."/>
            <person name="Goto N."/>
            <person name="Arisue N."/>
            <person name="Palacpac N.M.Q."/>
            <person name="Honma H."/>
            <person name="Yagi M."/>
            <person name="Tougan T."/>
            <person name="Katakai Y."/>
            <person name="Kaneko O."/>
            <person name="Mita T."/>
            <person name="Kita K."/>
            <person name="Yasutomi Y."/>
            <person name="Sutton P.L."/>
            <person name="Shakhbatyan R."/>
            <person name="Horii T."/>
            <person name="Yasunaga T."/>
            <person name="Barnwell J.W."/>
            <person name="Escalante A.A."/>
            <person name="Carlton J.M."/>
            <person name="Tanabe K."/>
        </authorList>
    </citation>
    <scope>NUCLEOTIDE SEQUENCE [LARGE SCALE GENOMIC DNA]</scope>
    <source>
        <strain evidence="1 2">B</strain>
    </source>
</reference>
<sequence length="243" mass="28709">YGFYEHIDEYLEYEEFCNVVNNYYTYNKECKSIGSEDDATQERVNICKRFHCLLEKIRKSTSTPSNTTKYAYLAYLSSWLNYELLNKYAEIDAKNLLGLMITVDTDNRLFLNGLRKCMYDMEDNDVKNMNDLYLLYNNYKKMNEIIKSNIPNNITFMEYSNDLADKYNEFEEKCLKETSCSRALFAFKEKHKSIKLKIQELEDWVKKVLPSLSTSANAQENVSSSEMFEPIKIKDEGNIKKME</sequence>
<dbReference type="InterPro" id="IPR008780">
    <property type="entry name" value="Plasmodium_Vir"/>
</dbReference>
<keyword evidence="2" id="KW-1185">Reference proteome</keyword>
<dbReference type="EMBL" id="DF158472">
    <property type="protein sequence ID" value="GAB70009.1"/>
    <property type="molecule type" value="Genomic_DNA"/>
</dbReference>